<dbReference type="Gene3D" id="3.55.50.10">
    <property type="entry name" value="Baseplate protein-like domains"/>
    <property type="match status" value="1"/>
</dbReference>
<evidence type="ECO:0000256" key="4">
    <source>
        <dbReference type="SAM" id="MobiDB-lite"/>
    </source>
</evidence>
<dbReference type="PANTHER" id="PTHR32305">
    <property type="match status" value="1"/>
</dbReference>
<dbReference type="NCBIfam" id="TIGR03361">
    <property type="entry name" value="VI_Rhs_Vgr"/>
    <property type="match status" value="1"/>
</dbReference>
<dbReference type="KEGG" id="dov:DSCO28_20700"/>
<dbReference type="GO" id="GO:0005576">
    <property type="term" value="C:extracellular region"/>
    <property type="evidence" value="ECO:0007669"/>
    <property type="project" value="UniProtKB-SubCell"/>
</dbReference>
<feature type="region of interest" description="Disordered" evidence="4">
    <location>
        <begin position="477"/>
        <end position="496"/>
    </location>
</feature>
<evidence type="ECO:0008006" key="9">
    <source>
        <dbReference type="Google" id="ProtNLM"/>
    </source>
</evidence>
<dbReference type="AlphaFoldDB" id="A0A5K7ZJE1"/>
<comment type="similarity">
    <text evidence="2">Belongs to the VgrG protein family.</text>
</comment>
<dbReference type="NCBIfam" id="TIGR01646">
    <property type="entry name" value="vgr_GE"/>
    <property type="match status" value="1"/>
</dbReference>
<sequence length="667" mass="76521">MTSPIDQSNRFLTIKTPLAPDSLALIRIRGTETLSDGFRYDLDFFSQEANLSFSDMVGGHITVSMHMHNEEIRYINGIVAEFEQGHREDETEKGIGQHTVYHATIVPWSWLLSKMTNNRIFQDKNVKEIIDLVFEERVESQYEWALDKEYEKRTYCVQYNETDLNFVSRLMEEEGISYYFRHEDGQHTMVLTDSSNKLKPCPGQESARFESKAVEAEEDYFIRQLTCACKIIPTRYTHTDYNFETPTTPLIMETDTTQSGNDTRMQREVYDYPGKYGNNKDGERYGRIRMEAEEVEITTLKGKSECIGFRSGYHFKLENYGRDELNDKEYLLVSVTHEASQGWEVFGTPQVDHYTNTFSCIPFETSFRPRCRSFRPKIHGVQTAMVVGPESEEIYTDKYGRVKVQFHWDREGENNENSSCWMRVAQMISGAGWGGMFIPRVGQEVIVEFLEGDPDRPIITGCVYHEHNMPPYSLPDEKTKSTFKSNSSPDGGGFNEIRFEDKKGEEQLFVHAEKNQDIRVKNDCFEWIGRDRHLIVKRYQKEEVENNRHEKVGADHFEEIGKDRHLKVKGKEAKGVDGSCSLTVKGDMIEVFKANHSEQVTNDYYVKGDNLVIEGMTNVTIKVGGSYIAMDNTGIKISGTQVVIDGKMAEVSGSAMVTIKGGMVKIN</sequence>
<dbReference type="InterPro" id="IPR006531">
    <property type="entry name" value="Gp5/Vgr_OB"/>
</dbReference>
<dbReference type="Pfam" id="PF22178">
    <property type="entry name" value="Gp5_trimer_C"/>
    <property type="match status" value="1"/>
</dbReference>
<organism evidence="7 8">
    <name type="scientific">Desulfosarcina ovata subsp. sediminis</name>
    <dbReference type="NCBI Taxonomy" id="885957"/>
    <lineage>
        <taxon>Bacteria</taxon>
        <taxon>Pseudomonadati</taxon>
        <taxon>Thermodesulfobacteriota</taxon>
        <taxon>Desulfobacteria</taxon>
        <taxon>Desulfobacterales</taxon>
        <taxon>Desulfosarcinaceae</taxon>
        <taxon>Desulfosarcina</taxon>
    </lineage>
</organism>
<dbReference type="Pfam" id="PF05954">
    <property type="entry name" value="Phage_GPD"/>
    <property type="match status" value="1"/>
</dbReference>
<evidence type="ECO:0000256" key="1">
    <source>
        <dbReference type="ARBA" id="ARBA00004613"/>
    </source>
</evidence>
<dbReference type="RefSeq" id="WP_155310032.1">
    <property type="nucleotide sequence ID" value="NZ_AP021876.1"/>
</dbReference>
<protein>
    <recommendedName>
        <fullName evidence="9">Gp5/Type VI secretion system Vgr protein OB-fold domain-containing protein</fullName>
    </recommendedName>
</protein>
<name>A0A5K7ZJE1_9BACT</name>
<keyword evidence="3" id="KW-0964">Secreted</keyword>
<dbReference type="Pfam" id="PF04717">
    <property type="entry name" value="Phage_base_V"/>
    <property type="match status" value="1"/>
</dbReference>
<dbReference type="SUPFAM" id="SSF69279">
    <property type="entry name" value="Phage tail proteins"/>
    <property type="match status" value="2"/>
</dbReference>
<gene>
    <name evidence="7" type="ORF">DSCO28_20700</name>
</gene>
<feature type="domain" description="Gp5/Type VI secretion system Vgr C-terminal trimerisation" evidence="6">
    <location>
        <begin position="481"/>
        <end position="587"/>
    </location>
</feature>
<dbReference type="InterPro" id="IPR050708">
    <property type="entry name" value="T6SS_VgrG/RHS"/>
</dbReference>
<feature type="domain" description="Gp5/Type VI secretion system Vgr protein OB-fold" evidence="5">
    <location>
        <begin position="396"/>
        <end position="464"/>
    </location>
</feature>
<dbReference type="InterPro" id="IPR006533">
    <property type="entry name" value="T6SS_Vgr_RhsGE"/>
</dbReference>
<evidence type="ECO:0000259" key="5">
    <source>
        <dbReference type="Pfam" id="PF04717"/>
    </source>
</evidence>
<proteinExistence type="inferred from homology"/>
<evidence type="ECO:0000313" key="8">
    <source>
        <dbReference type="Proteomes" id="UP000425960"/>
    </source>
</evidence>
<dbReference type="Gene3D" id="2.40.50.230">
    <property type="entry name" value="Gp5 N-terminal domain"/>
    <property type="match status" value="1"/>
</dbReference>
<evidence type="ECO:0000256" key="2">
    <source>
        <dbReference type="ARBA" id="ARBA00005558"/>
    </source>
</evidence>
<accession>A0A5K7ZJE1</accession>
<dbReference type="EMBL" id="AP021876">
    <property type="protein sequence ID" value="BBO81504.1"/>
    <property type="molecule type" value="Genomic_DNA"/>
</dbReference>
<evidence type="ECO:0000256" key="3">
    <source>
        <dbReference type="ARBA" id="ARBA00022525"/>
    </source>
</evidence>
<comment type="subcellular location">
    <subcellularLocation>
        <location evidence="1">Secreted</location>
    </subcellularLocation>
</comment>
<evidence type="ECO:0000259" key="6">
    <source>
        <dbReference type="Pfam" id="PF22178"/>
    </source>
</evidence>
<dbReference type="Gene3D" id="2.30.110.50">
    <property type="match status" value="1"/>
</dbReference>
<dbReference type="PANTHER" id="PTHR32305:SF15">
    <property type="entry name" value="PROTEIN RHSA-RELATED"/>
    <property type="match status" value="1"/>
</dbReference>
<dbReference type="InterPro" id="IPR054030">
    <property type="entry name" value="Gp5_Vgr_C"/>
</dbReference>
<evidence type="ECO:0000313" key="7">
    <source>
        <dbReference type="EMBL" id="BBO81504.1"/>
    </source>
</evidence>
<dbReference type="SUPFAM" id="SSF69255">
    <property type="entry name" value="gp5 N-terminal domain-like"/>
    <property type="match status" value="1"/>
</dbReference>
<dbReference type="Gene3D" id="4.10.220.110">
    <property type="match status" value="1"/>
</dbReference>
<dbReference type="InterPro" id="IPR017847">
    <property type="entry name" value="T6SS_RhsGE_Vgr_subset"/>
</dbReference>
<reference evidence="7 8" key="1">
    <citation type="submission" date="2019-11" db="EMBL/GenBank/DDBJ databases">
        <title>Comparative genomics of hydrocarbon-degrading Desulfosarcina strains.</title>
        <authorList>
            <person name="Watanabe M."/>
            <person name="Kojima H."/>
            <person name="Fukui M."/>
        </authorList>
    </citation>
    <scope>NUCLEOTIDE SEQUENCE [LARGE SCALE GENOMIC DNA]</scope>
    <source>
        <strain evidence="7 8">28bB2T</strain>
    </source>
</reference>
<dbReference type="InterPro" id="IPR037026">
    <property type="entry name" value="Vgr_OB-fold_dom_sf"/>
</dbReference>
<dbReference type="SUPFAM" id="SSF69349">
    <property type="entry name" value="Phage fibre proteins"/>
    <property type="match status" value="1"/>
</dbReference>
<dbReference type="Proteomes" id="UP000425960">
    <property type="component" value="Chromosome"/>
</dbReference>